<evidence type="ECO:0000313" key="2">
    <source>
        <dbReference type="Proteomes" id="UP001165101"/>
    </source>
</evidence>
<dbReference type="EMBL" id="BSXV01000487">
    <property type="protein sequence ID" value="GME89307.1"/>
    <property type="molecule type" value="Genomic_DNA"/>
</dbReference>
<protein>
    <submittedName>
        <fullName evidence="1">Unnamed protein product</fullName>
    </submittedName>
</protein>
<gene>
    <name evidence="1" type="ORF">Cboi01_000134400</name>
</gene>
<accession>A0ACB5TJ19</accession>
<organism evidence="1 2">
    <name type="scientific">Candida boidinii</name>
    <name type="common">Yeast</name>
    <dbReference type="NCBI Taxonomy" id="5477"/>
    <lineage>
        <taxon>Eukaryota</taxon>
        <taxon>Fungi</taxon>
        <taxon>Dikarya</taxon>
        <taxon>Ascomycota</taxon>
        <taxon>Saccharomycotina</taxon>
        <taxon>Pichiomycetes</taxon>
        <taxon>Pichiales</taxon>
        <taxon>Pichiaceae</taxon>
        <taxon>Ogataea</taxon>
        <taxon>Ogataea/Candida clade</taxon>
    </lineage>
</organism>
<reference evidence="1" key="1">
    <citation type="submission" date="2023-04" db="EMBL/GenBank/DDBJ databases">
        <title>Candida boidinii NBRC 1967.</title>
        <authorList>
            <person name="Ichikawa N."/>
            <person name="Sato H."/>
            <person name="Tonouchi N."/>
        </authorList>
    </citation>
    <scope>NUCLEOTIDE SEQUENCE</scope>
    <source>
        <strain evidence="1">NBRC 1967</strain>
    </source>
</reference>
<sequence>MTLDNNDLFLGFDLSTQQLKVIASYSNLKNHSTYRVDFDSELSHYGIKKGVISIEKTGEIYAPVEMWIEALDLVFNKMKLDNFPFGNVKGMSGSCQQHGSVYWSSDAPNIFKNLTSDKPLKDQLCPNAFTFQTSPNWQDHSTGPELTAFEDSVGGCHELAKITGSRAHYRFTGPQIRKLATRKDPVKYHQTYRISLISSFLASLLCGEIAKIDEADGCGMNLYDIQNSEYHPDLLAVCAGVHPKIDNVSEDEKLKGVEELLNKLGPVEPIGSKKIGQISNYFISKYGFNKDCEIFPFTGDNLATILALPLATNDILISMGTSTTVLLVTNQYKPSENYHIFKHPTIENHYMGMLCYCNGSLAREKIRDLVNDKFNIEDSKSWDKFNELLDIGKPLNNNEELGIYFPLGEIIPNAAPQTRRYRFNIEKNILEELTGDSNNDSWEIEKDANSIVESQALSCRLRAGPMLASTAKSDTEDESEFNENEKKILKQLSKFGSIESDGTIQSKQALISRPNKIFYVGGASKNLSIIKKFANVFGALKGNYKIDLSDACALGGSFKATWSRLLEDKEIDKDYGNWLFNTFNWDEVENFEAKNEWNDYVDGVGILSLAEKTLTK</sequence>
<name>A0ACB5TJ19_CANBO</name>
<proteinExistence type="predicted"/>
<evidence type="ECO:0000313" key="1">
    <source>
        <dbReference type="EMBL" id="GME89307.1"/>
    </source>
</evidence>
<keyword evidence="2" id="KW-1185">Reference proteome</keyword>
<comment type="caution">
    <text evidence="1">The sequence shown here is derived from an EMBL/GenBank/DDBJ whole genome shotgun (WGS) entry which is preliminary data.</text>
</comment>
<dbReference type="Proteomes" id="UP001165101">
    <property type="component" value="Unassembled WGS sequence"/>
</dbReference>